<feature type="compositionally biased region" description="Polar residues" evidence="1">
    <location>
        <begin position="238"/>
        <end position="249"/>
    </location>
</feature>
<evidence type="ECO:0000313" key="2">
    <source>
        <dbReference type="EMBL" id="OMJ15186.1"/>
    </source>
</evidence>
<accession>A0A1R1XKQ2</accession>
<dbReference type="EMBL" id="LSSN01002749">
    <property type="protein sequence ID" value="OMJ15186.1"/>
    <property type="molecule type" value="Genomic_DNA"/>
</dbReference>
<sequence length="619" mass="70176">MIQDQLKILTDMIQQLISERERNSETEDPYVATMIPVTGLKVYPELTETLLSIEEDFFRTPLTEEERKIAIHSCPETSSVNYIPPPLNDSASSAVKKADSVIYGIQLSLAQATRPVDYCVHRRIQQAPRINTALDIEDTFASTMRDLLADIGATVTQDRLDNLHKGLDLPEKHTQLTESDTKPLIDQEALDVLISKKYVVKRQRVQSFCMRRLNTIPRDTNSSNTSTALSTNAPTTAEFNPSSRNAYRQSSLCGRSRGRGRGSQLKDSRWARNILERGFRIPFKNHYSPAPKSRSFDTKIRPRFRSSSHFERCPKRTFRIGKNLAGAFRNEKNLGGAFGLTPSESPSNASSDVLTTSPAFHDPKKRLEASDQSWASASSTNTWRSKTCRKYYLTSLDLQEVFMHILVYKNCMKYLRFHWNGRFFQFRVLPFGLSLSPLVQGQRREIGYLPIPVCHTPGNGHQYKENGPQGSIKQDQRSSTRGKQATERREDDIEMSNELYWESTINVDCSASGSPYALPTSRTKESIAVDSEIMDIDSHTDETCHSEHFFLEGQTDVMERALILARDARIENIHGFQRHSLGNSGGIPNVLRIMESKRGKNAHKRQGITHSTVRPQTQE</sequence>
<feature type="region of interest" description="Disordered" evidence="1">
    <location>
        <begin position="219"/>
        <end position="266"/>
    </location>
</feature>
<dbReference type="OrthoDB" id="2286148at2759"/>
<dbReference type="Proteomes" id="UP000187283">
    <property type="component" value="Unassembled WGS sequence"/>
</dbReference>
<proteinExistence type="predicted"/>
<dbReference type="PANTHER" id="PTHR33050">
    <property type="entry name" value="REVERSE TRANSCRIPTASE DOMAIN-CONTAINING PROTEIN"/>
    <property type="match status" value="1"/>
</dbReference>
<reference evidence="2 3" key="1">
    <citation type="submission" date="2017-01" db="EMBL/GenBank/DDBJ databases">
        <authorList>
            <person name="Mah S.A."/>
            <person name="Swanson W.J."/>
            <person name="Moy G.W."/>
            <person name="Vacquier V.D."/>
        </authorList>
    </citation>
    <scope>NUCLEOTIDE SEQUENCE [LARGE SCALE GENOMIC DNA]</scope>
    <source>
        <strain evidence="2 3">GSMNP</strain>
    </source>
</reference>
<dbReference type="PANTHER" id="PTHR33050:SF7">
    <property type="entry name" value="RIBONUCLEASE H"/>
    <property type="match status" value="1"/>
</dbReference>
<gene>
    <name evidence="2" type="ORF">AYI70_g7430</name>
</gene>
<feature type="compositionally biased region" description="Polar residues" evidence="1">
    <location>
        <begin position="608"/>
        <end position="619"/>
    </location>
</feature>
<dbReference type="AlphaFoldDB" id="A0A1R1XKQ2"/>
<evidence type="ECO:0000256" key="1">
    <source>
        <dbReference type="SAM" id="MobiDB-lite"/>
    </source>
</evidence>
<feature type="compositionally biased region" description="Basic and acidic residues" evidence="1">
    <location>
        <begin position="474"/>
        <end position="491"/>
    </location>
</feature>
<organism evidence="2 3">
    <name type="scientific">Smittium culicis</name>
    <dbReference type="NCBI Taxonomy" id="133412"/>
    <lineage>
        <taxon>Eukaryota</taxon>
        <taxon>Fungi</taxon>
        <taxon>Fungi incertae sedis</taxon>
        <taxon>Zoopagomycota</taxon>
        <taxon>Kickxellomycotina</taxon>
        <taxon>Harpellomycetes</taxon>
        <taxon>Harpellales</taxon>
        <taxon>Legeriomycetaceae</taxon>
        <taxon>Smittium</taxon>
    </lineage>
</organism>
<feature type="region of interest" description="Disordered" evidence="1">
    <location>
        <begin position="598"/>
        <end position="619"/>
    </location>
</feature>
<feature type="region of interest" description="Disordered" evidence="1">
    <location>
        <begin position="459"/>
        <end position="491"/>
    </location>
</feature>
<comment type="caution">
    <text evidence="2">The sequence shown here is derived from an EMBL/GenBank/DDBJ whole genome shotgun (WGS) entry which is preliminary data.</text>
</comment>
<protein>
    <submittedName>
        <fullName evidence="2">Uncharacterized protein</fullName>
    </submittedName>
</protein>
<dbReference type="InterPro" id="IPR043502">
    <property type="entry name" value="DNA/RNA_pol_sf"/>
</dbReference>
<evidence type="ECO:0000313" key="3">
    <source>
        <dbReference type="Proteomes" id="UP000187283"/>
    </source>
</evidence>
<name>A0A1R1XKQ2_9FUNG</name>
<feature type="compositionally biased region" description="Low complexity" evidence="1">
    <location>
        <begin position="220"/>
        <end position="237"/>
    </location>
</feature>
<keyword evidence="3" id="KW-1185">Reference proteome</keyword>
<dbReference type="SUPFAM" id="SSF56672">
    <property type="entry name" value="DNA/RNA polymerases"/>
    <property type="match status" value="1"/>
</dbReference>
<dbReference type="InterPro" id="IPR052055">
    <property type="entry name" value="Hepadnavirus_pol/RT"/>
</dbReference>